<dbReference type="FunFam" id="3.80.10.10:FF:000312">
    <property type="entry name" value="Protein phosphatases pp1 regulatory subunit, putative"/>
    <property type="match status" value="1"/>
</dbReference>
<dbReference type="OMA" id="EVWASYN"/>
<dbReference type="AlphaFoldDB" id="A0A1M8A3T9"/>
<dbReference type="VEuPathDB" id="FungiDB:MSYG_1193"/>
<dbReference type="EMBL" id="LT671822">
    <property type="protein sequence ID" value="SHO76854.1"/>
    <property type="molecule type" value="Genomic_DNA"/>
</dbReference>
<dbReference type="InterPro" id="IPR003591">
    <property type="entry name" value="Leu-rich_rpt_typical-subtyp"/>
</dbReference>
<dbReference type="InterPro" id="IPR025875">
    <property type="entry name" value="Leu-rich_rpt_4"/>
</dbReference>
<accession>A0A1M8A3T9</accession>
<evidence type="ECO:0000256" key="1">
    <source>
        <dbReference type="ARBA" id="ARBA00022614"/>
    </source>
</evidence>
<dbReference type="InterPro" id="IPR001611">
    <property type="entry name" value="Leu-rich_rpt"/>
</dbReference>
<evidence type="ECO:0000256" key="2">
    <source>
        <dbReference type="ARBA" id="ARBA00022737"/>
    </source>
</evidence>
<organism evidence="4 5">
    <name type="scientific">Malassezia sympodialis (strain ATCC 42132)</name>
    <name type="common">Atopic eczema-associated yeast</name>
    <dbReference type="NCBI Taxonomy" id="1230383"/>
    <lineage>
        <taxon>Eukaryota</taxon>
        <taxon>Fungi</taxon>
        <taxon>Dikarya</taxon>
        <taxon>Basidiomycota</taxon>
        <taxon>Ustilaginomycotina</taxon>
        <taxon>Malasseziomycetes</taxon>
        <taxon>Malasseziales</taxon>
        <taxon>Malasseziaceae</taxon>
        <taxon>Malassezia</taxon>
    </lineage>
</organism>
<dbReference type="SUPFAM" id="SSF52058">
    <property type="entry name" value="L domain-like"/>
    <property type="match status" value="1"/>
</dbReference>
<proteinExistence type="predicted"/>
<dbReference type="Pfam" id="PF12799">
    <property type="entry name" value="LRR_4"/>
    <property type="match status" value="2"/>
</dbReference>
<evidence type="ECO:0000256" key="3">
    <source>
        <dbReference type="SAM" id="MobiDB-lite"/>
    </source>
</evidence>
<dbReference type="OrthoDB" id="266138at2759"/>
<feature type="compositionally biased region" description="Basic and acidic residues" evidence="3">
    <location>
        <begin position="30"/>
        <end position="46"/>
    </location>
</feature>
<reference evidence="5" key="1">
    <citation type="journal article" date="2017" name="Nucleic Acids Res.">
        <title>Proteogenomics produces comprehensive and highly accurate protein-coding gene annotation in a complete genome assembly of Malassezia sympodialis.</title>
        <authorList>
            <person name="Zhu Y."/>
            <person name="Engstroem P.G."/>
            <person name="Tellgren-Roth C."/>
            <person name="Baudo C.D."/>
            <person name="Kennell J.C."/>
            <person name="Sun S."/>
            <person name="Billmyre R.B."/>
            <person name="Schroeder M.S."/>
            <person name="Andersson A."/>
            <person name="Holm T."/>
            <person name="Sigurgeirsson B."/>
            <person name="Wu G."/>
            <person name="Sankaranarayanan S.R."/>
            <person name="Siddharthan R."/>
            <person name="Sanyal K."/>
            <person name="Lundeberg J."/>
            <person name="Nystedt B."/>
            <person name="Boekhout T."/>
            <person name="Dawson T.L. Jr."/>
            <person name="Heitman J."/>
            <person name="Scheynius A."/>
            <person name="Lehtioe J."/>
        </authorList>
    </citation>
    <scope>NUCLEOTIDE SEQUENCE [LARGE SCALE GENOMIC DNA]</scope>
    <source>
        <strain evidence="5">ATCC 42132</strain>
    </source>
</reference>
<dbReference type="PANTHER" id="PTHR15454">
    <property type="entry name" value="NISCHARIN RELATED"/>
    <property type="match status" value="1"/>
</dbReference>
<keyword evidence="2" id="KW-0677">Repeat</keyword>
<keyword evidence="5" id="KW-1185">Reference proteome</keyword>
<dbReference type="Pfam" id="PF13855">
    <property type="entry name" value="LRR_8"/>
    <property type="match status" value="1"/>
</dbReference>
<evidence type="ECO:0000313" key="5">
    <source>
        <dbReference type="Proteomes" id="UP000186303"/>
    </source>
</evidence>
<evidence type="ECO:0000313" key="4">
    <source>
        <dbReference type="EMBL" id="SHO76854.1"/>
    </source>
</evidence>
<dbReference type="InterPro" id="IPR032675">
    <property type="entry name" value="LRR_dom_sf"/>
</dbReference>
<feature type="region of interest" description="Disordered" evidence="3">
    <location>
        <begin position="1"/>
        <end position="55"/>
    </location>
</feature>
<name>A0A1M8A3T9_MALS4</name>
<dbReference type="SMART" id="SM00369">
    <property type="entry name" value="LRR_TYP"/>
    <property type="match status" value="5"/>
</dbReference>
<keyword evidence="1" id="KW-0433">Leucine-rich repeat</keyword>
<gene>
    <name evidence="4" type="ORF">MSYG_1193</name>
</gene>
<dbReference type="Gene3D" id="3.80.10.10">
    <property type="entry name" value="Ribonuclease Inhibitor"/>
    <property type="match status" value="2"/>
</dbReference>
<sequence>MSETREKRVQVVGEPPVLTRGPVQDDTDSENEREVEEPHINDVGTHDDDDDDDEGMEELMSAFEDNEIELDLTHLRIKSTKCLNLPRFSKTLERLNLRQNEIHHMRGKDLGSVPHLKELDLYDNAIEHIAGLDKNDELEVLDLSFNNIRHVSRITHLGRCHTLYLVQNKIARVRPTDFAGPISVSLRSLELGGNRLRSLENLSQLPNLEELWVGKNKITSLGGIASLTKLRVLSIQSNRLTKLEGLDTLKALEELYLSHNGIQKLEGLDNNLSLTTLDFAANQVTVIENVGHLKKLSQFWANDNHINDINHLDAQLGPQNMPELETVYLEGNPAQKTEGPGYRRKIQLALPQIQQLDATLVRR</sequence>
<dbReference type="STRING" id="1230383.A0A1M8A3T9"/>
<dbReference type="PROSITE" id="PS51450">
    <property type="entry name" value="LRR"/>
    <property type="match status" value="7"/>
</dbReference>
<dbReference type="GO" id="GO:0005737">
    <property type="term" value="C:cytoplasm"/>
    <property type="evidence" value="ECO:0007669"/>
    <property type="project" value="TreeGrafter"/>
</dbReference>
<dbReference type="Proteomes" id="UP000186303">
    <property type="component" value="Chromosome 2"/>
</dbReference>
<dbReference type="SMART" id="SM00365">
    <property type="entry name" value="LRR_SD22"/>
    <property type="match status" value="9"/>
</dbReference>
<dbReference type="PANTHER" id="PTHR15454:SF56">
    <property type="entry name" value="PROTEIN PHOSPHATASE 1 REGULATORY SUBUNIT 7-RELATED"/>
    <property type="match status" value="1"/>
</dbReference>
<protein>
    <submittedName>
        <fullName evidence="4">Similar to S.cerevisiae protein SDS22 (Regulatory subunit of the type 1 protein phosphatase (PP1) Glc7p)</fullName>
    </submittedName>
</protein>